<dbReference type="EMBL" id="JBBEUB010000001">
    <property type="protein sequence ID" value="MEJ2902155.1"/>
    <property type="molecule type" value="Genomic_DNA"/>
</dbReference>
<proteinExistence type="predicted"/>
<accession>A0ABU8NKZ5</accession>
<feature type="chain" id="PRO_5046945843" evidence="1">
    <location>
        <begin position="21"/>
        <end position="245"/>
    </location>
</feature>
<keyword evidence="3" id="KW-1185">Reference proteome</keyword>
<evidence type="ECO:0000313" key="3">
    <source>
        <dbReference type="Proteomes" id="UP001378956"/>
    </source>
</evidence>
<dbReference type="RefSeq" id="WP_172661056.1">
    <property type="nucleotide sequence ID" value="NZ_JABMKW010000016.1"/>
</dbReference>
<feature type="signal peptide" evidence="1">
    <location>
        <begin position="1"/>
        <end position="20"/>
    </location>
</feature>
<evidence type="ECO:0000313" key="2">
    <source>
        <dbReference type="EMBL" id="MEJ2902155.1"/>
    </source>
</evidence>
<gene>
    <name evidence="2" type="ORF">WAE58_06955</name>
</gene>
<name>A0ABU8NKZ5_9SPHI</name>
<reference evidence="2 3" key="1">
    <citation type="submission" date="2024-03" db="EMBL/GenBank/DDBJ databases">
        <title>Sequence of Lycoming College Course Isolates.</title>
        <authorList>
            <person name="Plotts O."/>
            <person name="Newman J."/>
        </authorList>
    </citation>
    <scope>NUCLEOTIDE SEQUENCE [LARGE SCALE GENOMIC DNA]</scope>
    <source>
        <strain evidence="2 3">CJB-3</strain>
    </source>
</reference>
<comment type="caution">
    <text evidence="2">The sequence shown here is derived from an EMBL/GenBank/DDBJ whole genome shotgun (WGS) entry which is preliminary data.</text>
</comment>
<dbReference type="Proteomes" id="UP001378956">
    <property type="component" value="Unassembled WGS sequence"/>
</dbReference>
<evidence type="ECO:0000256" key="1">
    <source>
        <dbReference type="SAM" id="SignalP"/>
    </source>
</evidence>
<keyword evidence="1" id="KW-0732">Signal</keyword>
<organism evidence="2 3">
    <name type="scientific">Pedobacter panaciterrae</name>
    <dbReference type="NCBI Taxonomy" id="363849"/>
    <lineage>
        <taxon>Bacteria</taxon>
        <taxon>Pseudomonadati</taxon>
        <taxon>Bacteroidota</taxon>
        <taxon>Sphingobacteriia</taxon>
        <taxon>Sphingobacteriales</taxon>
        <taxon>Sphingobacteriaceae</taxon>
        <taxon>Pedobacter</taxon>
    </lineage>
</organism>
<sequence>MKRYLLLLLLFTALSGYTQNTINNYKYILVPEQFSFFKEVNKYGLNNLTRKLLEEKGFTVYFDNENLPVEIAANKCKAMTADLTEKKGMFTTRLTLILKDCQGNVVFKGEEGKSKEKDFTAAYQEALQNAFISFNELPYAFSGDVQMAESVKAPEVVAAPANQQAAGAETTEPSGTLYAQVTTTGFQLVDTTPKKMLTLFKTSVENCFIAEGSQHKGMVLKKDGKWFFEYYNNDKLIIEELLIKF</sequence>
<protein>
    <submittedName>
        <fullName evidence="2">Uncharacterized protein</fullName>
    </submittedName>
</protein>